<evidence type="ECO:0000313" key="2">
    <source>
        <dbReference type="Proteomes" id="UP000298438"/>
    </source>
</evidence>
<organism evidence="1 2">
    <name type="scientific">Zemynaea arenosa</name>
    <dbReference type="NCBI Taxonomy" id="2561931"/>
    <lineage>
        <taxon>Bacteria</taxon>
        <taxon>Pseudomonadati</taxon>
        <taxon>Pseudomonadota</taxon>
        <taxon>Betaproteobacteria</taxon>
        <taxon>Burkholderiales</taxon>
        <taxon>Oxalobacteraceae</taxon>
        <taxon>Telluria group</taxon>
        <taxon>Zemynaea</taxon>
    </lineage>
</organism>
<dbReference type="Proteomes" id="UP000298438">
    <property type="component" value="Unassembled WGS sequence"/>
</dbReference>
<gene>
    <name evidence="1" type="ORF">E4L96_21940</name>
</gene>
<comment type="caution">
    <text evidence="1">The sequence shown here is derived from an EMBL/GenBank/DDBJ whole genome shotgun (WGS) entry which is preliminary data.</text>
</comment>
<accession>A0A4Y9RR29</accession>
<keyword evidence="2" id="KW-1185">Reference proteome</keyword>
<dbReference type="AlphaFoldDB" id="A0A4Y9RR29"/>
<protein>
    <submittedName>
        <fullName evidence="1">Uncharacterized protein</fullName>
    </submittedName>
</protein>
<dbReference type="RefSeq" id="WP_135209356.1">
    <property type="nucleotide sequence ID" value="NZ_SPVF01000267.1"/>
</dbReference>
<sequence>MKPADSEAAFIAFAMDHGVDILHCTVREGFEQMIAFKRDVAAEGVEADDGDVLMYQWGTFDWGDGPHFLVELTRQFVEAGVPEDDAISQLSLTFRFPSTPQYENLGEGNRWFDQGESLQETEAEVRSHPGFVAVNSERAADVIVRHDYV</sequence>
<name>A0A4Y9RR29_9BURK</name>
<dbReference type="EMBL" id="SPVF01000267">
    <property type="protein sequence ID" value="TFW11362.1"/>
    <property type="molecule type" value="Genomic_DNA"/>
</dbReference>
<reference evidence="1 2" key="1">
    <citation type="submission" date="2019-03" db="EMBL/GenBank/DDBJ databases">
        <title>Draft Genome Sequence of Massilia arenosa sp. nov., a Novel Massilia Species Isolated from a Sandy-loam Maize Soil.</title>
        <authorList>
            <person name="Raths R."/>
            <person name="Peta V."/>
            <person name="Bucking H."/>
        </authorList>
    </citation>
    <scope>NUCLEOTIDE SEQUENCE [LARGE SCALE GENOMIC DNA]</scope>
    <source>
        <strain evidence="1 2">MC02</strain>
    </source>
</reference>
<evidence type="ECO:0000313" key="1">
    <source>
        <dbReference type="EMBL" id="TFW11362.1"/>
    </source>
</evidence>
<proteinExistence type="predicted"/>
<dbReference type="OrthoDB" id="8759273at2"/>